<dbReference type="Proteomes" id="UP000886743">
    <property type="component" value="Unassembled WGS sequence"/>
</dbReference>
<name>A0A9D1NGX6_9FIRM</name>
<dbReference type="Pfam" id="PF19620">
    <property type="entry name" value="DUF6125"/>
    <property type="match status" value="1"/>
</dbReference>
<comment type="caution">
    <text evidence="1">The sequence shown here is derived from an EMBL/GenBank/DDBJ whole genome shotgun (WGS) entry which is preliminary data.</text>
</comment>
<gene>
    <name evidence="1" type="ORF">IAC74_04840</name>
</gene>
<organism evidence="1 2">
    <name type="scientific">Candidatus Aphodoplasma excrementigallinarum</name>
    <dbReference type="NCBI Taxonomy" id="2840673"/>
    <lineage>
        <taxon>Bacteria</taxon>
        <taxon>Bacillati</taxon>
        <taxon>Bacillota</taxon>
        <taxon>Clostridia</taxon>
        <taxon>Eubacteriales</taxon>
        <taxon>Candidatus Aphodoplasma</taxon>
    </lineage>
</organism>
<evidence type="ECO:0000313" key="2">
    <source>
        <dbReference type="Proteomes" id="UP000886743"/>
    </source>
</evidence>
<protein>
    <submittedName>
        <fullName evidence="1">Uncharacterized protein</fullName>
    </submittedName>
</protein>
<dbReference type="AlphaFoldDB" id="A0A9D1NGX6"/>
<evidence type="ECO:0000313" key="1">
    <source>
        <dbReference type="EMBL" id="HIV02880.1"/>
    </source>
</evidence>
<accession>A0A9D1NGX6</accession>
<reference evidence="1" key="2">
    <citation type="journal article" date="2021" name="PeerJ">
        <title>Extensive microbial diversity within the chicken gut microbiome revealed by metagenomics and culture.</title>
        <authorList>
            <person name="Gilroy R."/>
            <person name="Ravi A."/>
            <person name="Getino M."/>
            <person name="Pursley I."/>
            <person name="Horton D.L."/>
            <person name="Alikhan N.F."/>
            <person name="Baker D."/>
            <person name="Gharbi K."/>
            <person name="Hall N."/>
            <person name="Watson M."/>
            <person name="Adriaenssens E.M."/>
            <person name="Foster-Nyarko E."/>
            <person name="Jarju S."/>
            <person name="Secka A."/>
            <person name="Antonio M."/>
            <person name="Oren A."/>
            <person name="Chaudhuri R.R."/>
            <person name="La Ragione R."/>
            <person name="Hildebrand F."/>
            <person name="Pallen M.J."/>
        </authorList>
    </citation>
    <scope>NUCLEOTIDE SEQUENCE</scope>
    <source>
        <strain evidence="1">4920</strain>
    </source>
</reference>
<reference evidence="1" key="1">
    <citation type="submission" date="2020-10" db="EMBL/GenBank/DDBJ databases">
        <authorList>
            <person name="Gilroy R."/>
        </authorList>
    </citation>
    <scope>NUCLEOTIDE SEQUENCE</scope>
    <source>
        <strain evidence="1">4920</strain>
    </source>
</reference>
<sequence>MGNEALEQYTKEDLIRLIELYSKNWLALDGVWFQSIESKHGMDEAMYHDIEAWKRYTVIEARRIKQFLNLPEHPGLEGLMAALPLRFYGNLNQHELVLEGNKLIYRNIDCRVQSARRRKGMPYHPCKQVGIEEYSGFAKTIDDRIRCRCLSCYPDCTENADGCAWEFSLE</sequence>
<proteinExistence type="predicted"/>
<dbReference type="EMBL" id="DVOF01000140">
    <property type="protein sequence ID" value="HIV02880.1"/>
    <property type="molecule type" value="Genomic_DNA"/>
</dbReference>